<gene>
    <name evidence="2" type="ORF">PbB2_02624</name>
</gene>
<accession>A0A2P2ECZ6</accession>
<dbReference type="EMBL" id="BFBR01000009">
    <property type="protein sequence ID" value="GBF58933.1"/>
    <property type="molecule type" value="Genomic_DNA"/>
</dbReference>
<sequence>MDLTTNNGSGGSGPVLLVAGLIVVAGAGLGLLTRPTTSAGEKSAASAAVTGAPVPAPEVTVQRNEVMDLVDQGHILCFSPNMKAKTCEVMVKYRKNFDGSWHEEATILLDRRGPIDIQIVGKVYLKDGKICTTVPPNPANTIRIRIDGSNISPKDYQQIYNKQVKELAPLVGKEGCSTVTRKNGLFYSSFKIDGVDRRFRREVFAVVKADAGFDPVAMPQGRSYGS</sequence>
<name>A0A2P2ECZ6_9PROT</name>
<keyword evidence="1" id="KW-1133">Transmembrane helix</keyword>
<protein>
    <submittedName>
        <fullName evidence="2">Uncharacterized protein</fullName>
    </submittedName>
</protein>
<keyword evidence="1" id="KW-0812">Transmembrane</keyword>
<feature type="transmembrane region" description="Helical" evidence="1">
    <location>
        <begin position="12"/>
        <end position="32"/>
    </location>
</feature>
<dbReference type="RefSeq" id="WP_133245807.1">
    <property type="nucleotide sequence ID" value="NZ_BFBR01000009.1"/>
</dbReference>
<reference evidence="2 3" key="1">
    <citation type="journal article" date="2018" name="Genome Announc.">
        <title>Draft Genome Sequence of "Candidatus Phycosocius bacilliformis," an Alphaproteobacterial Ectosymbiont of the Hydrocarbon-Producing Green Alga Botryococcus braunii.</title>
        <authorList>
            <person name="Tanabe Y."/>
            <person name="Yamaguchi H."/>
            <person name="Watanabe M.M."/>
        </authorList>
    </citation>
    <scope>NUCLEOTIDE SEQUENCE [LARGE SCALE GENOMIC DNA]</scope>
    <source>
        <strain evidence="2 3">BOTRYCO-2</strain>
    </source>
</reference>
<proteinExistence type="predicted"/>
<evidence type="ECO:0000313" key="2">
    <source>
        <dbReference type="EMBL" id="GBF58933.1"/>
    </source>
</evidence>
<keyword evidence="3" id="KW-1185">Reference proteome</keyword>
<dbReference type="Proteomes" id="UP000245086">
    <property type="component" value="Unassembled WGS sequence"/>
</dbReference>
<evidence type="ECO:0000313" key="3">
    <source>
        <dbReference type="Proteomes" id="UP000245086"/>
    </source>
</evidence>
<organism evidence="2 3">
    <name type="scientific">Candidatus Phycosocius bacilliformis</name>
    <dbReference type="NCBI Taxonomy" id="1445552"/>
    <lineage>
        <taxon>Bacteria</taxon>
        <taxon>Pseudomonadati</taxon>
        <taxon>Pseudomonadota</taxon>
        <taxon>Alphaproteobacteria</taxon>
        <taxon>Caulobacterales</taxon>
        <taxon>Caulobacterales incertae sedis</taxon>
        <taxon>Candidatus Phycosocius</taxon>
    </lineage>
</organism>
<keyword evidence="1" id="KW-0472">Membrane</keyword>
<dbReference type="AlphaFoldDB" id="A0A2P2ECZ6"/>
<evidence type="ECO:0000256" key="1">
    <source>
        <dbReference type="SAM" id="Phobius"/>
    </source>
</evidence>
<dbReference type="OrthoDB" id="7189171at2"/>
<comment type="caution">
    <text evidence="2">The sequence shown here is derived from an EMBL/GenBank/DDBJ whole genome shotgun (WGS) entry which is preliminary data.</text>
</comment>